<feature type="transmembrane region" description="Helical" evidence="8">
    <location>
        <begin position="117"/>
        <end position="144"/>
    </location>
</feature>
<keyword evidence="6 8" id="KW-0472">Membrane</keyword>
<feature type="transmembrane region" description="Helical" evidence="8">
    <location>
        <begin position="82"/>
        <end position="105"/>
    </location>
</feature>
<evidence type="ECO:0000256" key="7">
    <source>
        <dbReference type="SAM" id="MobiDB-lite"/>
    </source>
</evidence>
<reference evidence="9" key="1">
    <citation type="submission" date="2021-03" db="EMBL/GenBank/DDBJ databases">
        <title>Acanthopleuribacteraceae sp. M133.</title>
        <authorList>
            <person name="Wang G."/>
        </authorList>
    </citation>
    <scope>NUCLEOTIDE SEQUENCE</scope>
    <source>
        <strain evidence="9">M133</strain>
    </source>
</reference>
<keyword evidence="4 8" id="KW-0812">Transmembrane</keyword>
<keyword evidence="2" id="KW-1003">Cell membrane</keyword>
<dbReference type="AlphaFoldDB" id="A0A8A4TUH3"/>
<dbReference type="KEGG" id="scor:J3U87_09815"/>
<evidence type="ECO:0000313" key="9">
    <source>
        <dbReference type="EMBL" id="QTD52761.1"/>
    </source>
</evidence>
<feature type="transmembrane region" description="Helical" evidence="8">
    <location>
        <begin position="196"/>
        <end position="212"/>
    </location>
</feature>
<dbReference type="EMBL" id="CP071793">
    <property type="protein sequence ID" value="QTD52761.1"/>
    <property type="molecule type" value="Genomic_DNA"/>
</dbReference>
<sequence length="279" mass="30442">MHPILFTLFGFEVPSYGVALVASFLVSAWLLRREAGRMKLDPEKMTDAAVTGLLWGLIGAKLLLVVVEFPDFLDNPKGFWTLLRSAGVIYGGQIGGALGVIWFIRRHRLQFWTTLDTMVPFLALGIGLGRISCLLAGCCYGAHWDGPLALHFPDHPQCSAPADIGLFPVQPFAILNGIVLFLILRTILRHRQFHGQVLASFLGLYGLTRGLLEFARGDSVRGIWLGGTVSTSQLIALCGIVLAVALYQFQRRKPFTAEAPAGNATTEKASPRLAEKKNG</sequence>
<evidence type="ECO:0000256" key="5">
    <source>
        <dbReference type="ARBA" id="ARBA00022989"/>
    </source>
</evidence>
<keyword evidence="5 8" id="KW-1133">Transmembrane helix</keyword>
<evidence type="ECO:0000256" key="2">
    <source>
        <dbReference type="ARBA" id="ARBA00022475"/>
    </source>
</evidence>
<evidence type="ECO:0000256" key="6">
    <source>
        <dbReference type="ARBA" id="ARBA00023136"/>
    </source>
</evidence>
<feature type="transmembrane region" description="Helical" evidence="8">
    <location>
        <begin position="224"/>
        <end position="247"/>
    </location>
</feature>
<keyword evidence="10" id="KW-1185">Reference proteome</keyword>
<keyword evidence="3 9" id="KW-0808">Transferase</keyword>
<evidence type="ECO:0000256" key="8">
    <source>
        <dbReference type="SAM" id="Phobius"/>
    </source>
</evidence>
<evidence type="ECO:0000256" key="1">
    <source>
        <dbReference type="ARBA" id="ARBA00007150"/>
    </source>
</evidence>
<dbReference type="GO" id="GO:0008961">
    <property type="term" value="F:phosphatidylglycerol-prolipoprotein diacylglyceryl transferase activity"/>
    <property type="evidence" value="ECO:0007669"/>
    <property type="project" value="InterPro"/>
</dbReference>
<dbReference type="GO" id="GO:0042158">
    <property type="term" value="P:lipoprotein biosynthetic process"/>
    <property type="evidence" value="ECO:0007669"/>
    <property type="project" value="InterPro"/>
</dbReference>
<feature type="compositionally biased region" description="Basic and acidic residues" evidence="7">
    <location>
        <begin position="269"/>
        <end position="279"/>
    </location>
</feature>
<feature type="transmembrane region" description="Helical" evidence="8">
    <location>
        <begin position="164"/>
        <end position="184"/>
    </location>
</feature>
<name>A0A8A4TUH3_SULCO</name>
<accession>A0A8A4TUH3</accession>
<protein>
    <submittedName>
        <fullName evidence="9">Prolipoprotein diacylglyceryl transferase</fullName>
    </submittedName>
</protein>
<dbReference type="Pfam" id="PF01790">
    <property type="entry name" value="LGT"/>
    <property type="match status" value="1"/>
</dbReference>
<dbReference type="RefSeq" id="WP_237382863.1">
    <property type="nucleotide sequence ID" value="NZ_CP071793.1"/>
</dbReference>
<evidence type="ECO:0000313" key="10">
    <source>
        <dbReference type="Proteomes" id="UP000663929"/>
    </source>
</evidence>
<dbReference type="PANTHER" id="PTHR30589:SF0">
    <property type="entry name" value="PHOSPHATIDYLGLYCEROL--PROLIPOPROTEIN DIACYLGLYCERYL TRANSFERASE"/>
    <property type="match status" value="1"/>
</dbReference>
<feature type="region of interest" description="Disordered" evidence="7">
    <location>
        <begin position="260"/>
        <end position="279"/>
    </location>
</feature>
<dbReference type="PANTHER" id="PTHR30589">
    <property type="entry name" value="PROLIPOPROTEIN DIACYLGLYCERYL TRANSFERASE"/>
    <property type="match status" value="1"/>
</dbReference>
<proteinExistence type="inferred from homology"/>
<organism evidence="9 10">
    <name type="scientific">Sulfidibacter corallicola</name>
    <dbReference type="NCBI Taxonomy" id="2818388"/>
    <lineage>
        <taxon>Bacteria</taxon>
        <taxon>Pseudomonadati</taxon>
        <taxon>Acidobacteriota</taxon>
        <taxon>Holophagae</taxon>
        <taxon>Acanthopleuribacterales</taxon>
        <taxon>Acanthopleuribacteraceae</taxon>
        <taxon>Sulfidibacter</taxon>
    </lineage>
</organism>
<dbReference type="GO" id="GO:0005886">
    <property type="term" value="C:plasma membrane"/>
    <property type="evidence" value="ECO:0007669"/>
    <property type="project" value="InterPro"/>
</dbReference>
<feature type="transmembrane region" description="Helical" evidence="8">
    <location>
        <begin position="52"/>
        <end position="70"/>
    </location>
</feature>
<evidence type="ECO:0000256" key="4">
    <source>
        <dbReference type="ARBA" id="ARBA00022692"/>
    </source>
</evidence>
<evidence type="ECO:0000256" key="3">
    <source>
        <dbReference type="ARBA" id="ARBA00022679"/>
    </source>
</evidence>
<comment type="similarity">
    <text evidence="1">Belongs to the Lgt family.</text>
</comment>
<dbReference type="Proteomes" id="UP000663929">
    <property type="component" value="Chromosome"/>
</dbReference>
<feature type="transmembrane region" description="Helical" evidence="8">
    <location>
        <begin position="13"/>
        <end position="31"/>
    </location>
</feature>
<gene>
    <name evidence="9" type="ORF">J3U87_09815</name>
</gene>
<dbReference type="InterPro" id="IPR001640">
    <property type="entry name" value="Lgt"/>
</dbReference>